<dbReference type="GeneID" id="9615026"/>
<evidence type="ECO:0000313" key="3">
    <source>
        <dbReference type="Proteomes" id="UP000001058"/>
    </source>
</evidence>
<protein>
    <submittedName>
        <fullName evidence="2">Uncharacterized protein</fullName>
    </submittedName>
</protein>
<feature type="compositionally biased region" description="Gly residues" evidence="1">
    <location>
        <begin position="256"/>
        <end position="271"/>
    </location>
</feature>
<evidence type="ECO:0000256" key="1">
    <source>
        <dbReference type="SAM" id="MobiDB-lite"/>
    </source>
</evidence>
<feature type="compositionally biased region" description="Low complexity" evidence="1">
    <location>
        <begin position="177"/>
        <end position="189"/>
    </location>
</feature>
<keyword evidence="3" id="KW-1185">Reference proteome</keyword>
<organism evidence="3">
    <name type="scientific">Volvox carteri f. nagariensis</name>
    <dbReference type="NCBI Taxonomy" id="3068"/>
    <lineage>
        <taxon>Eukaryota</taxon>
        <taxon>Viridiplantae</taxon>
        <taxon>Chlorophyta</taxon>
        <taxon>core chlorophytes</taxon>
        <taxon>Chlorophyceae</taxon>
        <taxon>CS clade</taxon>
        <taxon>Chlamydomonadales</taxon>
        <taxon>Volvocaceae</taxon>
        <taxon>Volvox</taxon>
    </lineage>
</organism>
<dbReference type="InParanoid" id="D8UBK2"/>
<proteinExistence type="predicted"/>
<sequence length="320" mass="33329">MDNISTLGLDDAANGFAVFDEPYRERASSELSGLPSHTIIFSYGPPDMVRQAKLEALEMKVRRKMQEQKASVRDTHALSDFTAADMPSTAVRVSARANGVGSLGLVKSLVVPPELTEHGEEVRGSSHFILDGERLEYQRPARIARSGSQVARPMPQYRMYEPGQRTSVSGNQKKKQQPQQQLQQQQQQKSLGGRGAAAAAATESAGMTRPTGKAAAAAAAAAGGGAAAAAAGQRRSSLTGPHLAGQGPAAASASASGGGGGSGGVSGGWVGGAEARAHSLRSELKVQLSDGMLAYVPSKFERPKNVERTAFVPQGQVRSP</sequence>
<evidence type="ECO:0000313" key="2">
    <source>
        <dbReference type="EMBL" id="EFJ42958.1"/>
    </source>
</evidence>
<feature type="compositionally biased region" description="Low complexity" evidence="1">
    <location>
        <begin position="214"/>
        <end position="232"/>
    </location>
</feature>
<dbReference type="KEGG" id="vcn:VOLCADRAFT_119226"/>
<feature type="compositionally biased region" description="Low complexity" evidence="1">
    <location>
        <begin position="244"/>
        <end position="255"/>
    </location>
</feature>
<dbReference type="Proteomes" id="UP000001058">
    <property type="component" value="Unassembled WGS sequence"/>
</dbReference>
<name>D8UBK2_VOLCA</name>
<reference evidence="2 3" key="1">
    <citation type="journal article" date="2010" name="Science">
        <title>Genomic analysis of organismal complexity in the multicellular green alga Volvox carteri.</title>
        <authorList>
            <person name="Prochnik S.E."/>
            <person name="Umen J."/>
            <person name="Nedelcu A.M."/>
            <person name="Hallmann A."/>
            <person name="Miller S.M."/>
            <person name="Nishii I."/>
            <person name="Ferris P."/>
            <person name="Kuo A."/>
            <person name="Mitros T."/>
            <person name="Fritz-Laylin L.K."/>
            <person name="Hellsten U."/>
            <person name="Chapman J."/>
            <person name="Simakov O."/>
            <person name="Rensing S.A."/>
            <person name="Terry A."/>
            <person name="Pangilinan J."/>
            <person name="Kapitonov V."/>
            <person name="Jurka J."/>
            <person name="Salamov A."/>
            <person name="Shapiro H."/>
            <person name="Schmutz J."/>
            <person name="Grimwood J."/>
            <person name="Lindquist E."/>
            <person name="Lucas S."/>
            <person name="Grigoriev I.V."/>
            <person name="Schmitt R."/>
            <person name="Kirk D."/>
            <person name="Rokhsar D.S."/>
        </authorList>
    </citation>
    <scope>NUCLEOTIDE SEQUENCE [LARGE SCALE GENOMIC DNA]</scope>
    <source>
        <strain evidence="3">f. Nagariensis / Eve</strain>
    </source>
</reference>
<feature type="region of interest" description="Disordered" evidence="1">
    <location>
        <begin position="161"/>
        <end position="271"/>
    </location>
</feature>
<dbReference type="RefSeq" id="XP_002955998.1">
    <property type="nucleotide sequence ID" value="XM_002955952.1"/>
</dbReference>
<dbReference type="AlphaFoldDB" id="D8UBK2"/>
<dbReference type="EMBL" id="GL378377">
    <property type="protein sequence ID" value="EFJ42958.1"/>
    <property type="molecule type" value="Genomic_DNA"/>
</dbReference>
<gene>
    <name evidence="2" type="ORF">VOLCADRAFT_119226</name>
</gene>
<accession>D8UBK2</accession>
<dbReference type="OrthoDB" id="549526at2759"/>